<reference evidence="2" key="1">
    <citation type="submission" date="2013-11" db="EMBL/GenBank/DDBJ databases">
        <title>Genome sequence of the fusiform rust pathogen reveals effectors for host alternation and coevolution with pine.</title>
        <authorList>
            <consortium name="DOE Joint Genome Institute"/>
            <person name="Smith K."/>
            <person name="Pendleton A."/>
            <person name="Kubisiak T."/>
            <person name="Anderson C."/>
            <person name="Salamov A."/>
            <person name="Aerts A."/>
            <person name="Riley R."/>
            <person name="Clum A."/>
            <person name="Lindquist E."/>
            <person name="Ence D."/>
            <person name="Campbell M."/>
            <person name="Kronenberg Z."/>
            <person name="Feau N."/>
            <person name="Dhillon B."/>
            <person name="Hamelin R."/>
            <person name="Burleigh J."/>
            <person name="Smith J."/>
            <person name="Yandell M."/>
            <person name="Nelson C."/>
            <person name="Grigoriev I."/>
            <person name="Davis J."/>
        </authorList>
    </citation>
    <scope>NUCLEOTIDE SEQUENCE</scope>
    <source>
        <strain evidence="2">G11</strain>
    </source>
</reference>
<organism evidence="2 3">
    <name type="scientific">Cronartium quercuum f. sp. fusiforme G11</name>
    <dbReference type="NCBI Taxonomy" id="708437"/>
    <lineage>
        <taxon>Eukaryota</taxon>
        <taxon>Fungi</taxon>
        <taxon>Dikarya</taxon>
        <taxon>Basidiomycota</taxon>
        <taxon>Pucciniomycotina</taxon>
        <taxon>Pucciniomycetes</taxon>
        <taxon>Pucciniales</taxon>
        <taxon>Coleosporiaceae</taxon>
        <taxon>Cronartium</taxon>
    </lineage>
</organism>
<evidence type="ECO:0000313" key="3">
    <source>
        <dbReference type="Proteomes" id="UP000886653"/>
    </source>
</evidence>
<name>A0A9P6TBP0_9BASI</name>
<keyword evidence="1" id="KW-1133">Transmembrane helix</keyword>
<evidence type="ECO:0000313" key="2">
    <source>
        <dbReference type="EMBL" id="KAG0146467.1"/>
    </source>
</evidence>
<gene>
    <name evidence="2" type="ORF">CROQUDRAFT_516765</name>
</gene>
<keyword evidence="3" id="KW-1185">Reference proteome</keyword>
<keyword evidence="1" id="KW-0812">Transmembrane</keyword>
<keyword evidence="1" id="KW-0472">Membrane</keyword>
<proteinExistence type="predicted"/>
<accession>A0A9P6TBP0</accession>
<dbReference type="EMBL" id="MU167260">
    <property type="protein sequence ID" value="KAG0146467.1"/>
    <property type="molecule type" value="Genomic_DNA"/>
</dbReference>
<sequence length="80" mass="9077">MYFKHVCGGFQVKKKKQPSFLLTNQGTSCMLAIPIHVGFALSVRCCNRSVIRTGKFYYSVFLSFSLFIFIFIFLHALAAS</sequence>
<dbReference type="Proteomes" id="UP000886653">
    <property type="component" value="Unassembled WGS sequence"/>
</dbReference>
<protein>
    <submittedName>
        <fullName evidence="2">Uncharacterized protein</fullName>
    </submittedName>
</protein>
<feature type="transmembrane region" description="Helical" evidence="1">
    <location>
        <begin position="56"/>
        <end position="78"/>
    </location>
</feature>
<feature type="transmembrane region" description="Helical" evidence="1">
    <location>
        <begin position="20"/>
        <end position="44"/>
    </location>
</feature>
<evidence type="ECO:0000256" key="1">
    <source>
        <dbReference type="SAM" id="Phobius"/>
    </source>
</evidence>
<comment type="caution">
    <text evidence="2">The sequence shown here is derived from an EMBL/GenBank/DDBJ whole genome shotgun (WGS) entry which is preliminary data.</text>
</comment>
<dbReference type="AlphaFoldDB" id="A0A9P6TBP0"/>